<organism evidence="6 7">
    <name type="scientific">Litorilinea aerophila</name>
    <dbReference type="NCBI Taxonomy" id="1204385"/>
    <lineage>
        <taxon>Bacteria</taxon>
        <taxon>Bacillati</taxon>
        <taxon>Chloroflexota</taxon>
        <taxon>Caldilineae</taxon>
        <taxon>Caldilineales</taxon>
        <taxon>Caldilineaceae</taxon>
        <taxon>Litorilinea</taxon>
    </lineage>
</organism>
<dbReference type="Pfam" id="PF00356">
    <property type="entry name" value="LacI"/>
    <property type="match status" value="1"/>
</dbReference>
<dbReference type="Gene3D" id="1.10.260.40">
    <property type="entry name" value="lambda repressor-like DNA-binding domains"/>
    <property type="match status" value="1"/>
</dbReference>
<dbReference type="SUPFAM" id="SSF53822">
    <property type="entry name" value="Periplasmic binding protein-like I"/>
    <property type="match status" value="1"/>
</dbReference>
<dbReference type="InterPro" id="IPR001761">
    <property type="entry name" value="Peripla_BP/Lac1_sug-bd_dom"/>
</dbReference>
<evidence type="ECO:0000256" key="1">
    <source>
        <dbReference type="ARBA" id="ARBA00022491"/>
    </source>
</evidence>
<dbReference type="Pfam" id="PF00532">
    <property type="entry name" value="Peripla_BP_1"/>
    <property type="match status" value="1"/>
</dbReference>
<keyword evidence="7" id="KW-1185">Reference proteome</keyword>
<evidence type="ECO:0000256" key="3">
    <source>
        <dbReference type="ARBA" id="ARBA00023125"/>
    </source>
</evidence>
<feature type="domain" description="HTH lacI-type" evidence="5">
    <location>
        <begin position="12"/>
        <end position="68"/>
    </location>
</feature>
<evidence type="ECO:0000256" key="4">
    <source>
        <dbReference type="ARBA" id="ARBA00023163"/>
    </source>
</evidence>
<dbReference type="CDD" id="cd01392">
    <property type="entry name" value="HTH_LacI"/>
    <property type="match status" value="1"/>
</dbReference>
<name>A0A540VAW8_9CHLR</name>
<dbReference type="EMBL" id="VIGC01000030">
    <property type="protein sequence ID" value="TQE93916.1"/>
    <property type="molecule type" value="Genomic_DNA"/>
</dbReference>
<dbReference type="GO" id="GO:0003700">
    <property type="term" value="F:DNA-binding transcription factor activity"/>
    <property type="evidence" value="ECO:0007669"/>
    <property type="project" value="TreeGrafter"/>
</dbReference>
<proteinExistence type="predicted"/>
<accession>A0A540VAW8</accession>
<evidence type="ECO:0000313" key="6">
    <source>
        <dbReference type="EMBL" id="TQE93916.1"/>
    </source>
</evidence>
<dbReference type="Proteomes" id="UP000317371">
    <property type="component" value="Unassembled WGS sequence"/>
</dbReference>
<dbReference type="OrthoDB" id="9784962at2"/>
<sequence>MASRKRSRNKPPSMKDVARAAGVSQTTVSFVVNQVADAGIPAETQERVWEAIRELGYRPNAIARGLRNRRTHTIGFISDEIATTPFAGQIIQGAQDTAWQFERLILLVNTGANKQMEQAAVEMMLERQVDGIIYATMYHRQVTPPEGLREVPAVLLDCYVADGSFPSVVPDEVNAGRVATEYLIARGHTRIAHISNVDPIPATHGRLEGYKSALADHGIPFDVSLVRAEVSDVPGGYRAGLALLQRSDRPTAIFCFNDRMAMGVYQAAAELGIAIPQELALVGFDNQEGIAARLRPPLTTLALPHYEMGQWAVNHLLALIEQPDTFANQPPIQHTITCPLIERASV</sequence>
<evidence type="ECO:0000259" key="5">
    <source>
        <dbReference type="PROSITE" id="PS50932"/>
    </source>
</evidence>
<dbReference type="Gene3D" id="3.40.50.2300">
    <property type="match status" value="2"/>
</dbReference>
<dbReference type="SMART" id="SM00354">
    <property type="entry name" value="HTH_LACI"/>
    <property type="match status" value="1"/>
</dbReference>
<keyword evidence="4" id="KW-0804">Transcription</keyword>
<dbReference type="SUPFAM" id="SSF47413">
    <property type="entry name" value="lambda repressor-like DNA-binding domains"/>
    <property type="match status" value="1"/>
</dbReference>
<dbReference type="PROSITE" id="PS50932">
    <property type="entry name" value="HTH_LACI_2"/>
    <property type="match status" value="1"/>
</dbReference>
<dbReference type="InParanoid" id="A0A540VAW8"/>
<dbReference type="AlphaFoldDB" id="A0A540VAW8"/>
<keyword evidence="3" id="KW-0238">DNA-binding</keyword>
<keyword evidence="2" id="KW-0805">Transcription regulation</keyword>
<evidence type="ECO:0000313" key="7">
    <source>
        <dbReference type="Proteomes" id="UP000317371"/>
    </source>
</evidence>
<dbReference type="PANTHER" id="PTHR30146">
    <property type="entry name" value="LACI-RELATED TRANSCRIPTIONAL REPRESSOR"/>
    <property type="match status" value="1"/>
</dbReference>
<keyword evidence="1" id="KW-0678">Repressor</keyword>
<dbReference type="CDD" id="cd06288">
    <property type="entry name" value="PBP1_sucrose_transcription_regulator"/>
    <property type="match status" value="1"/>
</dbReference>
<gene>
    <name evidence="6" type="ORF">FKZ61_18835</name>
</gene>
<dbReference type="GO" id="GO:0000976">
    <property type="term" value="F:transcription cis-regulatory region binding"/>
    <property type="evidence" value="ECO:0007669"/>
    <property type="project" value="TreeGrafter"/>
</dbReference>
<dbReference type="InterPro" id="IPR010982">
    <property type="entry name" value="Lambda_DNA-bd_dom_sf"/>
</dbReference>
<evidence type="ECO:0000256" key="2">
    <source>
        <dbReference type="ARBA" id="ARBA00023015"/>
    </source>
</evidence>
<reference evidence="6 7" key="1">
    <citation type="submission" date="2019-06" db="EMBL/GenBank/DDBJ databases">
        <title>Genome sequence of Litorilinea aerophila BAA-2444.</title>
        <authorList>
            <person name="Maclea K.S."/>
            <person name="Maurais E.G."/>
            <person name="Iannazzi L.C."/>
        </authorList>
    </citation>
    <scope>NUCLEOTIDE SEQUENCE [LARGE SCALE GENOMIC DNA]</scope>
    <source>
        <strain evidence="6 7">ATCC BAA-2444</strain>
    </source>
</reference>
<dbReference type="PROSITE" id="PS00356">
    <property type="entry name" value="HTH_LACI_1"/>
    <property type="match status" value="1"/>
</dbReference>
<dbReference type="PANTHER" id="PTHR30146:SF148">
    <property type="entry name" value="HTH-TYPE TRANSCRIPTIONAL REPRESSOR PURR-RELATED"/>
    <property type="match status" value="1"/>
</dbReference>
<dbReference type="InterPro" id="IPR028082">
    <property type="entry name" value="Peripla_BP_I"/>
</dbReference>
<dbReference type="InterPro" id="IPR000843">
    <property type="entry name" value="HTH_LacI"/>
</dbReference>
<comment type="caution">
    <text evidence="6">The sequence shown here is derived from an EMBL/GenBank/DDBJ whole genome shotgun (WGS) entry which is preliminary data.</text>
</comment>
<protein>
    <submittedName>
        <fullName evidence="6">Substrate-binding domain-containing protein</fullName>
    </submittedName>
</protein>
<dbReference type="RefSeq" id="WP_141611716.1">
    <property type="nucleotide sequence ID" value="NZ_VIGC02000030.1"/>
</dbReference>